<keyword evidence="3" id="KW-1185">Reference proteome</keyword>
<reference evidence="2" key="1">
    <citation type="submission" date="2020-06" db="EMBL/GenBank/DDBJ databases">
        <title>WGS assembly of Ceratodon purpureus strain R40.</title>
        <authorList>
            <person name="Carey S.B."/>
            <person name="Jenkins J."/>
            <person name="Shu S."/>
            <person name="Lovell J.T."/>
            <person name="Sreedasyam A."/>
            <person name="Maumus F."/>
            <person name="Tiley G.P."/>
            <person name="Fernandez-Pozo N."/>
            <person name="Barry K."/>
            <person name="Chen C."/>
            <person name="Wang M."/>
            <person name="Lipzen A."/>
            <person name="Daum C."/>
            <person name="Saski C.A."/>
            <person name="Payton A.C."/>
            <person name="Mcbreen J.C."/>
            <person name="Conrad R.E."/>
            <person name="Kollar L.M."/>
            <person name="Olsson S."/>
            <person name="Huttunen S."/>
            <person name="Landis J.B."/>
            <person name="Wickett N.J."/>
            <person name="Johnson M.G."/>
            <person name="Rensing S.A."/>
            <person name="Grimwood J."/>
            <person name="Schmutz J."/>
            <person name="Mcdaniel S.F."/>
        </authorList>
    </citation>
    <scope>NUCLEOTIDE SEQUENCE</scope>
    <source>
        <strain evidence="2">R40</strain>
    </source>
</reference>
<keyword evidence="1" id="KW-0812">Transmembrane</keyword>
<dbReference type="Proteomes" id="UP000822688">
    <property type="component" value="Chromosome 7"/>
</dbReference>
<gene>
    <name evidence="2" type="ORF">KC19_7G112900</name>
</gene>
<organism evidence="2 3">
    <name type="scientific">Ceratodon purpureus</name>
    <name type="common">Fire moss</name>
    <name type="synonym">Dicranum purpureum</name>
    <dbReference type="NCBI Taxonomy" id="3225"/>
    <lineage>
        <taxon>Eukaryota</taxon>
        <taxon>Viridiplantae</taxon>
        <taxon>Streptophyta</taxon>
        <taxon>Embryophyta</taxon>
        <taxon>Bryophyta</taxon>
        <taxon>Bryophytina</taxon>
        <taxon>Bryopsida</taxon>
        <taxon>Dicranidae</taxon>
        <taxon>Pseudoditrichales</taxon>
        <taxon>Ditrichaceae</taxon>
        <taxon>Ceratodon</taxon>
    </lineage>
</organism>
<feature type="transmembrane region" description="Helical" evidence="1">
    <location>
        <begin position="12"/>
        <end position="30"/>
    </location>
</feature>
<feature type="transmembrane region" description="Helical" evidence="1">
    <location>
        <begin position="208"/>
        <end position="230"/>
    </location>
</feature>
<proteinExistence type="predicted"/>
<dbReference type="EMBL" id="CM026428">
    <property type="protein sequence ID" value="KAG0567131.1"/>
    <property type="molecule type" value="Genomic_DNA"/>
</dbReference>
<feature type="transmembrane region" description="Helical" evidence="1">
    <location>
        <begin position="116"/>
        <end position="134"/>
    </location>
</feature>
<evidence type="ECO:0000313" key="3">
    <source>
        <dbReference type="Proteomes" id="UP000822688"/>
    </source>
</evidence>
<keyword evidence="1" id="KW-0472">Membrane</keyword>
<evidence type="ECO:0000256" key="1">
    <source>
        <dbReference type="SAM" id="Phobius"/>
    </source>
</evidence>
<feature type="transmembrane region" description="Helical" evidence="1">
    <location>
        <begin position="146"/>
        <end position="169"/>
    </location>
</feature>
<sequence>MAHQEAIMDITSFLWAVFAADVSYVFLAAAQRFVSGSYPATRHHVDSTSIIVIAFHVLCGSIVIWGGSALWLALQAEWTPTVPAWATTTLAAATILHSASNLPLLRKIPGTRLLNVPVYVMVTVYNVCRAVWLLDAPAGEREREFLLLWCGVSTFVWVRCFIYLFVLVTSSSLQDAGSYDLFYSVSLPYAGIFGMIVPLSALGGDPRWFATFATVAVVAPCMLGIHKFCVTISGWPRVQSSGVCRWVVQSVMDATNPVVYHGQHGSVAQVIPVEAHRAECKV</sequence>
<protein>
    <submittedName>
        <fullName evidence="2">Uncharacterized protein</fullName>
    </submittedName>
</protein>
<comment type="caution">
    <text evidence="2">The sequence shown here is derived from an EMBL/GenBank/DDBJ whole genome shotgun (WGS) entry which is preliminary data.</text>
</comment>
<name>A0A8T0H543_CERPU</name>
<evidence type="ECO:0000313" key="2">
    <source>
        <dbReference type="EMBL" id="KAG0567131.1"/>
    </source>
</evidence>
<accession>A0A8T0H543</accession>
<feature type="transmembrane region" description="Helical" evidence="1">
    <location>
        <begin position="181"/>
        <end position="202"/>
    </location>
</feature>
<dbReference type="AlphaFoldDB" id="A0A8T0H543"/>
<keyword evidence="1" id="KW-1133">Transmembrane helix</keyword>
<feature type="transmembrane region" description="Helical" evidence="1">
    <location>
        <begin position="50"/>
        <end position="72"/>
    </location>
</feature>